<reference evidence="5 6" key="1">
    <citation type="journal article" date="2013" name="Int. J. Syst. Evol. Microbiol.">
        <title>Roseomonas aerophila sp. nov., isolated from air.</title>
        <authorList>
            <person name="Kim S.J."/>
            <person name="Weon H.Y."/>
            <person name="Ahn J.H."/>
            <person name="Hong S.B."/>
            <person name="Seok S.J."/>
            <person name="Whang K.S."/>
            <person name="Kwon S.W."/>
        </authorList>
    </citation>
    <scope>NUCLEOTIDE SEQUENCE [LARGE SCALE GENOMIC DNA]</scope>
    <source>
        <strain evidence="5 6">NBRC 108923</strain>
    </source>
</reference>
<dbReference type="InterPro" id="IPR036388">
    <property type="entry name" value="WH-like_DNA-bd_sf"/>
</dbReference>
<evidence type="ECO:0000256" key="2">
    <source>
        <dbReference type="ARBA" id="ARBA00023125"/>
    </source>
</evidence>
<dbReference type="InterPro" id="IPR039422">
    <property type="entry name" value="MarR/SlyA-like"/>
</dbReference>
<proteinExistence type="predicted"/>
<evidence type="ECO:0000259" key="4">
    <source>
        <dbReference type="PROSITE" id="PS50995"/>
    </source>
</evidence>
<keyword evidence="1" id="KW-0805">Transcription regulation</keyword>
<feature type="domain" description="HTH marR-type" evidence="4">
    <location>
        <begin position="12"/>
        <end position="144"/>
    </location>
</feature>
<dbReference type="RefSeq" id="WP_187782578.1">
    <property type="nucleotide sequence ID" value="NZ_JACTVA010000001.1"/>
</dbReference>
<dbReference type="InterPro" id="IPR036390">
    <property type="entry name" value="WH_DNA-bd_sf"/>
</dbReference>
<dbReference type="PROSITE" id="PS01117">
    <property type="entry name" value="HTH_MARR_1"/>
    <property type="match status" value="1"/>
</dbReference>
<dbReference type="SUPFAM" id="SSF46785">
    <property type="entry name" value="Winged helix' DNA-binding domain"/>
    <property type="match status" value="1"/>
</dbReference>
<name>A0ABR7RFR9_9PROT</name>
<protein>
    <submittedName>
        <fullName evidence="5">MarR family transcriptional regulator</fullName>
    </submittedName>
</protein>
<accession>A0ABR7RFR9</accession>
<evidence type="ECO:0000313" key="5">
    <source>
        <dbReference type="EMBL" id="MBC9205409.1"/>
    </source>
</evidence>
<dbReference type="PROSITE" id="PS50995">
    <property type="entry name" value="HTH_MARR_2"/>
    <property type="match status" value="1"/>
</dbReference>
<sequence length="145" mass="16291">MLDPNLIREVGASCVCMRVQRAGRAIGRRFDQAFRDLKLNNWQFTLLMWLASTEAPSVNDMATQMAMDRTTMTRNLRVLERRGLLAIQPDTRDGRVKRVALTDPGRSLLAQAAQRWRATNEAVKRDIPAAALPGMWEALDAIAPT</sequence>
<dbReference type="PANTHER" id="PTHR33164">
    <property type="entry name" value="TRANSCRIPTIONAL REGULATOR, MARR FAMILY"/>
    <property type="match status" value="1"/>
</dbReference>
<dbReference type="EMBL" id="JACTVA010000001">
    <property type="protein sequence ID" value="MBC9205409.1"/>
    <property type="molecule type" value="Genomic_DNA"/>
</dbReference>
<keyword evidence="3" id="KW-0804">Transcription</keyword>
<dbReference type="InterPro" id="IPR000835">
    <property type="entry name" value="HTH_MarR-typ"/>
</dbReference>
<evidence type="ECO:0000313" key="6">
    <source>
        <dbReference type="Proteomes" id="UP000626026"/>
    </source>
</evidence>
<dbReference type="SMART" id="SM00347">
    <property type="entry name" value="HTH_MARR"/>
    <property type="match status" value="1"/>
</dbReference>
<keyword evidence="2" id="KW-0238">DNA-binding</keyword>
<dbReference type="Gene3D" id="1.10.10.10">
    <property type="entry name" value="Winged helix-like DNA-binding domain superfamily/Winged helix DNA-binding domain"/>
    <property type="match status" value="1"/>
</dbReference>
<organism evidence="5 6">
    <name type="scientific">Teichococcus aerophilus</name>
    <dbReference type="NCBI Taxonomy" id="1224513"/>
    <lineage>
        <taxon>Bacteria</taxon>
        <taxon>Pseudomonadati</taxon>
        <taxon>Pseudomonadota</taxon>
        <taxon>Alphaproteobacteria</taxon>
        <taxon>Acetobacterales</taxon>
        <taxon>Roseomonadaceae</taxon>
        <taxon>Roseomonas</taxon>
    </lineage>
</organism>
<keyword evidence="6" id="KW-1185">Reference proteome</keyword>
<dbReference type="InterPro" id="IPR023187">
    <property type="entry name" value="Tscrpt_reg_MarR-type_CS"/>
</dbReference>
<evidence type="ECO:0000256" key="3">
    <source>
        <dbReference type="ARBA" id="ARBA00023163"/>
    </source>
</evidence>
<dbReference type="Proteomes" id="UP000626026">
    <property type="component" value="Unassembled WGS sequence"/>
</dbReference>
<gene>
    <name evidence="5" type="ORF">IBL26_01070</name>
</gene>
<dbReference type="Pfam" id="PF01047">
    <property type="entry name" value="MarR"/>
    <property type="match status" value="1"/>
</dbReference>
<comment type="caution">
    <text evidence="5">The sequence shown here is derived from an EMBL/GenBank/DDBJ whole genome shotgun (WGS) entry which is preliminary data.</text>
</comment>
<dbReference type="PRINTS" id="PR00598">
    <property type="entry name" value="HTHMARR"/>
</dbReference>
<evidence type="ECO:0000256" key="1">
    <source>
        <dbReference type="ARBA" id="ARBA00023015"/>
    </source>
</evidence>
<dbReference type="PANTHER" id="PTHR33164:SF105">
    <property type="entry name" value="TRANSCRIPTIONAL REPRESSOR PROTEIN-RELATED"/>
    <property type="match status" value="1"/>
</dbReference>